<protein>
    <submittedName>
        <fullName evidence="5">Uncharacterized protein</fullName>
    </submittedName>
</protein>
<organism evidence="5">
    <name type="scientific">Noctiluca scintillans</name>
    <name type="common">Sea sparkle</name>
    <name type="synonym">Red tide dinoflagellate</name>
    <dbReference type="NCBI Taxonomy" id="2966"/>
    <lineage>
        <taxon>Eukaryota</taxon>
        <taxon>Sar</taxon>
        <taxon>Alveolata</taxon>
        <taxon>Dinophyceae</taxon>
        <taxon>Noctilucales</taxon>
        <taxon>Noctilucaceae</taxon>
        <taxon>Noctiluca</taxon>
    </lineage>
</organism>
<dbReference type="PANTHER" id="PTHR10858:SF23">
    <property type="entry name" value="DEOXYRIBONUCLEASE II"/>
    <property type="match status" value="1"/>
</dbReference>
<feature type="region of interest" description="Disordered" evidence="3">
    <location>
        <begin position="481"/>
        <end position="503"/>
    </location>
</feature>
<evidence type="ECO:0000256" key="3">
    <source>
        <dbReference type="SAM" id="MobiDB-lite"/>
    </source>
</evidence>
<dbReference type="EMBL" id="HBFQ01038553">
    <property type="protein sequence ID" value="CAD8852988.1"/>
    <property type="molecule type" value="Transcribed_RNA"/>
</dbReference>
<keyword evidence="2" id="KW-0378">Hydrolase</keyword>
<evidence type="ECO:0000313" key="5">
    <source>
        <dbReference type="EMBL" id="CAD8852988.1"/>
    </source>
</evidence>
<dbReference type="PANTHER" id="PTHR10858">
    <property type="entry name" value="DEOXYRIBONUCLEASE II"/>
    <property type="match status" value="1"/>
</dbReference>
<dbReference type="GO" id="GO:0004531">
    <property type="term" value="F:deoxyribonuclease II activity"/>
    <property type="evidence" value="ECO:0007669"/>
    <property type="project" value="InterPro"/>
</dbReference>
<dbReference type="AlphaFoldDB" id="A0A7S1AGR0"/>
<evidence type="ECO:0000256" key="1">
    <source>
        <dbReference type="ARBA" id="ARBA00007527"/>
    </source>
</evidence>
<feature type="compositionally biased region" description="Pro residues" evidence="3">
    <location>
        <begin position="487"/>
        <end position="499"/>
    </location>
</feature>
<proteinExistence type="inferred from homology"/>
<reference evidence="5" key="1">
    <citation type="submission" date="2021-01" db="EMBL/GenBank/DDBJ databases">
        <authorList>
            <person name="Corre E."/>
            <person name="Pelletier E."/>
            <person name="Niang G."/>
            <person name="Scheremetjew M."/>
            <person name="Finn R."/>
            <person name="Kale V."/>
            <person name="Holt S."/>
            <person name="Cochrane G."/>
            <person name="Meng A."/>
            <person name="Brown T."/>
            <person name="Cohen L."/>
        </authorList>
    </citation>
    <scope>NUCLEOTIDE SEQUENCE</scope>
</reference>
<dbReference type="Pfam" id="PF03265">
    <property type="entry name" value="DNase_II"/>
    <property type="match status" value="1"/>
</dbReference>
<gene>
    <name evidence="5" type="ORF">NSCI0253_LOCUS27338</name>
</gene>
<accession>A0A7S1AGR0</accession>
<feature type="chain" id="PRO_5030851518" evidence="4">
    <location>
        <begin position="22"/>
        <end position="562"/>
    </location>
</feature>
<dbReference type="InterPro" id="IPR004947">
    <property type="entry name" value="DNase_II"/>
</dbReference>
<keyword evidence="4" id="KW-0732">Signal</keyword>
<evidence type="ECO:0000256" key="4">
    <source>
        <dbReference type="SAM" id="SignalP"/>
    </source>
</evidence>
<name>A0A7S1AGR0_NOCSC</name>
<sequence>MVMSKSLRFGALLASTNTVSGLAPLLSDGSEVDWWFAYKFNTASFPECSTTRECIFGGDVQNYPYGFGMQYLLSSGVGSQVKSATLHTDCIGTGSDPVANTFNQIYSGEAPNYVIWNDQFYEDPHIDLDPPCINYCGKPWGHSKGFMAWDANGEGFVVQSTTPDWPGNGDKTKTRAEGNTLGCVLDDDVEVAQHLFAVKLTASDTAAVLRGLAAASVVTDPTNEQVVKMTDSPADIASLVNSLGQLDSTAEVFDVTLSTKTADGTNIRLLAKNHDMWVSPWHMVSAVVGEPLRVASWWTYPKIDSTEDGMLPGCWSDSIPPPLEVQAATSGQWQGTTFSLEGGSGINYNHAKVAHSLTSSNLVVFGDMNMQGVLNPTKNGFCNSSQNGRGGLFFVLSDASLHRDLTDLLTGDTAPYWHATTTHPPTPPSPAGDCGGAGVSSTTCRNDMPSDCVYIYAADEEHCSVAQYGCYERDTLPDWCPEKTTPTSPPSPPPSPPSPSGSCGGAGVSASTCRGSSTPSECVYIYSADEESCNVAQWGCYEQDTLPDGCPEKTSSTLSVVV</sequence>
<feature type="signal peptide" evidence="4">
    <location>
        <begin position="1"/>
        <end position="21"/>
    </location>
</feature>
<evidence type="ECO:0000256" key="2">
    <source>
        <dbReference type="ARBA" id="ARBA00022801"/>
    </source>
</evidence>
<comment type="similarity">
    <text evidence="1">Belongs to the DNase II family.</text>
</comment>